<sequence length="88" mass="10002">MGNGAYCVLCPTLCIYTSSTQRQTRQLLSSRWAFSSCFQVSSSISFRQFSLSLFGHCLRIHTEGLTDWWQNYCGWSSYGSLIGGQELR</sequence>
<gene>
    <name evidence="1" type="ORF">F0562_017142</name>
</gene>
<dbReference type="EMBL" id="CM018051">
    <property type="protein sequence ID" value="KAA8517040.1"/>
    <property type="molecule type" value="Genomic_DNA"/>
</dbReference>
<evidence type="ECO:0000313" key="2">
    <source>
        <dbReference type="Proteomes" id="UP000325577"/>
    </source>
</evidence>
<organism evidence="1 2">
    <name type="scientific">Nyssa sinensis</name>
    <dbReference type="NCBI Taxonomy" id="561372"/>
    <lineage>
        <taxon>Eukaryota</taxon>
        <taxon>Viridiplantae</taxon>
        <taxon>Streptophyta</taxon>
        <taxon>Embryophyta</taxon>
        <taxon>Tracheophyta</taxon>
        <taxon>Spermatophyta</taxon>
        <taxon>Magnoliopsida</taxon>
        <taxon>eudicotyledons</taxon>
        <taxon>Gunneridae</taxon>
        <taxon>Pentapetalae</taxon>
        <taxon>asterids</taxon>
        <taxon>Cornales</taxon>
        <taxon>Nyssaceae</taxon>
        <taxon>Nyssa</taxon>
    </lineage>
</organism>
<proteinExistence type="predicted"/>
<accession>A0A5J4ZEW3</accession>
<protein>
    <submittedName>
        <fullName evidence="1">Uncharacterized protein</fullName>
    </submittedName>
</protein>
<dbReference type="Proteomes" id="UP000325577">
    <property type="component" value="Linkage Group LG8"/>
</dbReference>
<evidence type="ECO:0000313" key="1">
    <source>
        <dbReference type="EMBL" id="KAA8517040.1"/>
    </source>
</evidence>
<reference evidence="1 2" key="1">
    <citation type="submission" date="2019-09" db="EMBL/GenBank/DDBJ databases">
        <title>A chromosome-level genome assembly of the Chinese tupelo Nyssa sinensis.</title>
        <authorList>
            <person name="Yang X."/>
            <person name="Kang M."/>
            <person name="Yang Y."/>
            <person name="Xiong H."/>
            <person name="Wang M."/>
            <person name="Zhang Z."/>
            <person name="Wang Z."/>
            <person name="Wu H."/>
            <person name="Ma T."/>
            <person name="Liu J."/>
            <person name="Xi Z."/>
        </authorList>
    </citation>
    <scope>NUCLEOTIDE SEQUENCE [LARGE SCALE GENOMIC DNA]</scope>
    <source>
        <strain evidence="1">J267</strain>
        <tissue evidence="1">Leaf</tissue>
    </source>
</reference>
<keyword evidence="2" id="KW-1185">Reference proteome</keyword>
<dbReference type="AlphaFoldDB" id="A0A5J4ZEW3"/>
<name>A0A5J4ZEW3_9ASTE</name>